<keyword evidence="1" id="KW-1133">Transmembrane helix</keyword>
<name>A0A2N7S2J7_9MICC</name>
<protein>
    <submittedName>
        <fullName evidence="2">Uncharacterized protein</fullName>
    </submittedName>
</protein>
<organism evidence="2 4">
    <name type="scientific">Glutamicibacter arilaitensis</name>
    <dbReference type="NCBI Taxonomy" id="256701"/>
    <lineage>
        <taxon>Bacteria</taxon>
        <taxon>Bacillati</taxon>
        <taxon>Actinomycetota</taxon>
        <taxon>Actinomycetes</taxon>
        <taxon>Micrococcales</taxon>
        <taxon>Micrococcaceae</taxon>
        <taxon>Glutamicibacter</taxon>
    </lineage>
</organism>
<evidence type="ECO:0000313" key="3">
    <source>
        <dbReference type="EMBL" id="TFH56547.1"/>
    </source>
</evidence>
<keyword evidence="1" id="KW-0472">Membrane</keyword>
<feature type="transmembrane region" description="Helical" evidence="1">
    <location>
        <begin position="188"/>
        <end position="209"/>
    </location>
</feature>
<dbReference type="GeneID" id="303185968"/>
<gene>
    <name evidence="2" type="ORF">CIK84_01440</name>
    <name evidence="3" type="ORF">EXY26_05805</name>
</gene>
<reference evidence="2 4" key="1">
    <citation type="journal article" date="2017" name="Elife">
        <title>Extensive horizontal gene transfer in cheese-associated bacteria.</title>
        <authorList>
            <person name="Bonham K.S."/>
            <person name="Wolfe B.E."/>
            <person name="Dutton R.J."/>
        </authorList>
    </citation>
    <scope>NUCLEOTIDE SEQUENCE [LARGE SCALE GENOMIC DNA]</scope>
    <source>
        <strain evidence="2 4">JB182</strain>
    </source>
</reference>
<evidence type="ECO:0000256" key="1">
    <source>
        <dbReference type="SAM" id="Phobius"/>
    </source>
</evidence>
<sequence length="246" mass="25114">MRIKVLFSGLVAAALLVVAASLDSMSWLMGVLTAVLQLIFAYTWPRMVRSDAPWPISIIIALCSLAATAATMFMPGGSVMSHSVEAIAVGVLLVFISQVLRGAEAEGRLAGVVSGVSGVVLGVLGSAWAASALVPYGFGMTVSSVIALLGAGAVAVTRLPNRITMALAPVVAAALGAASTALPMDMLWYQGAILGLLIGLLVGSLRALALVSRSVRNLSGILGLSCAILLMSGAVSWYAMEVLAFI</sequence>
<dbReference type="Proteomes" id="UP000297638">
    <property type="component" value="Unassembled WGS sequence"/>
</dbReference>
<comment type="caution">
    <text evidence="2">The sequence shown here is derived from an EMBL/GenBank/DDBJ whole genome shotgun (WGS) entry which is preliminary data.</text>
</comment>
<feature type="transmembrane region" description="Helical" evidence="1">
    <location>
        <begin position="136"/>
        <end position="156"/>
    </location>
</feature>
<dbReference type="EMBL" id="SPDS01000001">
    <property type="protein sequence ID" value="TFH56547.1"/>
    <property type="molecule type" value="Genomic_DNA"/>
</dbReference>
<evidence type="ECO:0000313" key="2">
    <source>
        <dbReference type="EMBL" id="PMQ20313.1"/>
    </source>
</evidence>
<dbReference type="AlphaFoldDB" id="A0A2N7S2J7"/>
<proteinExistence type="predicted"/>
<keyword evidence="1" id="KW-0812">Transmembrane</keyword>
<dbReference type="RefSeq" id="WP_013349715.1">
    <property type="nucleotide sequence ID" value="NZ_JABUYH010000002.1"/>
</dbReference>
<accession>A0A2N7S2J7</accession>
<dbReference type="EMBL" id="PNQX01000001">
    <property type="protein sequence ID" value="PMQ20313.1"/>
    <property type="molecule type" value="Genomic_DNA"/>
</dbReference>
<feature type="transmembrane region" description="Helical" evidence="1">
    <location>
        <begin position="221"/>
        <end position="240"/>
    </location>
</feature>
<feature type="transmembrane region" description="Helical" evidence="1">
    <location>
        <begin position="52"/>
        <end position="73"/>
    </location>
</feature>
<feature type="transmembrane region" description="Helical" evidence="1">
    <location>
        <begin position="29"/>
        <end position="45"/>
    </location>
</feature>
<evidence type="ECO:0000313" key="5">
    <source>
        <dbReference type="Proteomes" id="UP000297638"/>
    </source>
</evidence>
<feature type="transmembrane region" description="Helical" evidence="1">
    <location>
        <begin position="109"/>
        <end position="130"/>
    </location>
</feature>
<feature type="transmembrane region" description="Helical" evidence="1">
    <location>
        <begin position="79"/>
        <end position="97"/>
    </location>
</feature>
<dbReference type="Proteomes" id="UP000235739">
    <property type="component" value="Unassembled WGS sequence"/>
</dbReference>
<reference evidence="3 5" key="2">
    <citation type="submission" date="2019-03" db="EMBL/GenBank/DDBJ databases">
        <title>Glutamicibacter sp. LJH19 genome.</title>
        <authorList>
            <person name="Sinai Borker S."/>
            <person name="Kumar R."/>
        </authorList>
    </citation>
    <scope>NUCLEOTIDE SEQUENCE [LARGE SCALE GENOMIC DNA]</scope>
    <source>
        <strain evidence="3 5">LJH19</strain>
    </source>
</reference>
<feature type="transmembrane region" description="Helical" evidence="1">
    <location>
        <begin position="163"/>
        <end position="182"/>
    </location>
</feature>
<evidence type="ECO:0000313" key="4">
    <source>
        <dbReference type="Proteomes" id="UP000235739"/>
    </source>
</evidence>